<evidence type="ECO:0008006" key="4">
    <source>
        <dbReference type="Google" id="ProtNLM"/>
    </source>
</evidence>
<dbReference type="EMBL" id="MFJD01000001">
    <property type="protein sequence ID" value="OGG04956.1"/>
    <property type="molecule type" value="Genomic_DNA"/>
</dbReference>
<feature type="region of interest" description="Disordered" evidence="1">
    <location>
        <begin position="27"/>
        <end position="84"/>
    </location>
</feature>
<feature type="compositionally biased region" description="Polar residues" evidence="1">
    <location>
        <begin position="31"/>
        <end position="57"/>
    </location>
</feature>
<reference evidence="2 3" key="1">
    <citation type="journal article" date="2016" name="Nat. Commun.">
        <title>Thousands of microbial genomes shed light on interconnected biogeochemical processes in an aquifer system.</title>
        <authorList>
            <person name="Anantharaman K."/>
            <person name="Brown C.T."/>
            <person name="Hug L.A."/>
            <person name="Sharon I."/>
            <person name="Castelle C.J."/>
            <person name="Probst A.J."/>
            <person name="Thomas B.C."/>
            <person name="Singh A."/>
            <person name="Wilkins M.J."/>
            <person name="Karaoz U."/>
            <person name="Brodie E.L."/>
            <person name="Williams K.H."/>
            <person name="Hubbard S.S."/>
            <person name="Banfield J.F."/>
        </authorList>
    </citation>
    <scope>NUCLEOTIDE SEQUENCE [LARGE SCALE GENOMIC DNA]</scope>
</reference>
<dbReference type="STRING" id="1798374.A2Z33_06715"/>
<sequence>MTNLIAGLLVIVLGVLAGWYFIGNRPPVNPTNPQTDVSVTPASEASGSGDSVPTPTMDSGLPSVATPQGTTKGGTGGTPSTVTTSRTVTYRDTGFTPQSVTVRLGTAVTFTSSATGSMWVASAPHPTHDALPGFDQKAGTGSGGDYTYTFTKVGTWKYHNHLKPEHTGVVIVTQ</sequence>
<comment type="caution">
    <text evidence="2">The sequence shown here is derived from an EMBL/GenBank/DDBJ whole genome shotgun (WGS) entry which is preliminary data.</text>
</comment>
<name>A0A1F5YXU4_9BACT</name>
<proteinExistence type="predicted"/>
<dbReference type="Gene3D" id="2.60.40.420">
    <property type="entry name" value="Cupredoxins - blue copper proteins"/>
    <property type="match status" value="1"/>
</dbReference>
<evidence type="ECO:0000313" key="2">
    <source>
        <dbReference type="EMBL" id="OGG04956.1"/>
    </source>
</evidence>
<dbReference type="AlphaFoldDB" id="A0A1F5YXU4"/>
<dbReference type="SUPFAM" id="SSF49503">
    <property type="entry name" value="Cupredoxins"/>
    <property type="match status" value="1"/>
</dbReference>
<evidence type="ECO:0000313" key="3">
    <source>
        <dbReference type="Proteomes" id="UP000178448"/>
    </source>
</evidence>
<protein>
    <recommendedName>
        <fullName evidence="4">EfeO-type cupredoxin-like domain-containing protein</fullName>
    </recommendedName>
</protein>
<dbReference type="Proteomes" id="UP000178448">
    <property type="component" value="Unassembled WGS sequence"/>
</dbReference>
<dbReference type="InterPro" id="IPR008972">
    <property type="entry name" value="Cupredoxin"/>
</dbReference>
<organism evidence="2 3">
    <name type="scientific">Candidatus Gottesmanbacteria bacterium RBG_16_52_11</name>
    <dbReference type="NCBI Taxonomy" id="1798374"/>
    <lineage>
        <taxon>Bacteria</taxon>
        <taxon>Candidatus Gottesmaniibacteriota</taxon>
    </lineage>
</organism>
<accession>A0A1F5YXU4</accession>
<gene>
    <name evidence="2" type="ORF">A2Z33_06715</name>
</gene>
<evidence type="ECO:0000256" key="1">
    <source>
        <dbReference type="SAM" id="MobiDB-lite"/>
    </source>
</evidence>